<evidence type="ECO:0000313" key="3">
    <source>
        <dbReference type="Proteomes" id="UP001612915"/>
    </source>
</evidence>
<dbReference type="SUPFAM" id="SSF48264">
    <property type="entry name" value="Cytochrome P450"/>
    <property type="match status" value="1"/>
</dbReference>
<dbReference type="PANTHER" id="PTHR46696:SF1">
    <property type="entry name" value="CYTOCHROME P450 YJIB-RELATED"/>
    <property type="match status" value="1"/>
</dbReference>
<organism evidence="2 3">
    <name type="scientific">Spongisporangium articulatum</name>
    <dbReference type="NCBI Taxonomy" id="3362603"/>
    <lineage>
        <taxon>Bacteria</taxon>
        <taxon>Bacillati</taxon>
        <taxon>Actinomycetota</taxon>
        <taxon>Actinomycetes</taxon>
        <taxon>Kineosporiales</taxon>
        <taxon>Kineosporiaceae</taxon>
        <taxon>Spongisporangium</taxon>
    </lineage>
</organism>
<comment type="caution">
    <text evidence="2">The sequence shown here is derived from an EMBL/GenBank/DDBJ whole genome shotgun (WGS) entry which is preliminary data.</text>
</comment>
<evidence type="ECO:0000256" key="1">
    <source>
        <dbReference type="ARBA" id="ARBA00010617"/>
    </source>
</evidence>
<dbReference type="Proteomes" id="UP001612915">
    <property type="component" value="Unassembled WGS sequence"/>
</dbReference>
<gene>
    <name evidence="2" type="ORF">ACIB24_10605</name>
</gene>
<dbReference type="Gene3D" id="1.10.630.10">
    <property type="entry name" value="Cytochrome P450"/>
    <property type="match status" value="1"/>
</dbReference>
<comment type="similarity">
    <text evidence="1">Belongs to the cytochrome P450 family.</text>
</comment>
<proteinExistence type="inferred from homology"/>
<dbReference type="InterPro" id="IPR036396">
    <property type="entry name" value="Cyt_P450_sf"/>
</dbReference>
<dbReference type="CDD" id="cd00302">
    <property type="entry name" value="cytochrome_P450"/>
    <property type="match status" value="1"/>
</dbReference>
<accession>A0ABW8APG5</accession>
<keyword evidence="3" id="KW-1185">Reference proteome</keyword>
<dbReference type="InterPro" id="IPR017972">
    <property type="entry name" value="Cyt_P450_CS"/>
</dbReference>
<dbReference type="RefSeq" id="WP_398279338.1">
    <property type="nucleotide sequence ID" value="NZ_JBITLV010000003.1"/>
</dbReference>
<dbReference type="PROSITE" id="PS00086">
    <property type="entry name" value="CYTOCHROME_P450"/>
    <property type="match status" value="1"/>
</dbReference>
<name>A0ABW8APG5_9ACTN</name>
<evidence type="ECO:0000313" key="2">
    <source>
        <dbReference type="EMBL" id="MFI7587511.1"/>
    </source>
</evidence>
<protein>
    <submittedName>
        <fullName evidence="2">Cytochrome P450</fullName>
    </submittedName>
</protein>
<dbReference type="EMBL" id="JBITLV010000003">
    <property type="protein sequence ID" value="MFI7587511.1"/>
    <property type="molecule type" value="Genomic_DNA"/>
</dbReference>
<reference evidence="2 3" key="1">
    <citation type="submission" date="2024-10" db="EMBL/GenBank/DDBJ databases">
        <title>The Natural Products Discovery Center: Release of the First 8490 Sequenced Strains for Exploring Actinobacteria Biosynthetic Diversity.</title>
        <authorList>
            <person name="Kalkreuter E."/>
            <person name="Kautsar S.A."/>
            <person name="Yang D."/>
            <person name="Bader C.D."/>
            <person name="Teijaro C.N."/>
            <person name="Fluegel L."/>
            <person name="Davis C.M."/>
            <person name="Simpson J.R."/>
            <person name="Lauterbach L."/>
            <person name="Steele A.D."/>
            <person name="Gui C."/>
            <person name="Meng S."/>
            <person name="Li G."/>
            <person name="Viehrig K."/>
            <person name="Ye F."/>
            <person name="Su P."/>
            <person name="Kiefer A.F."/>
            <person name="Nichols A."/>
            <person name="Cepeda A.J."/>
            <person name="Yan W."/>
            <person name="Fan B."/>
            <person name="Jiang Y."/>
            <person name="Adhikari A."/>
            <person name="Zheng C.-J."/>
            <person name="Schuster L."/>
            <person name="Cowan T.M."/>
            <person name="Smanski M.J."/>
            <person name="Chevrette M.G."/>
            <person name="De Carvalho L.P.S."/>
            <person name="Shen B."/>
        </authorList>
    </citation>
    <scope>NUCLEOTIDE SEQUENCE [LARGE SCALE GENOMIC DNA]</scope>
    <source>
        <strain evidence="2 3">NPDC049639</strain>
    </source>
</reference>
<dbReference type="PANTHER" id="PTHR46696">
    <property type="entry name" value="P450, PUTATIVE (EUROFUNG)-RELATED"/>
    <property type="match status" value="1"/>
</dbReference>
<sequence length="399" mass="43700">MSGPSDAFGGDVVDRWERKVQLGAHPLAYPFMRAIARRGPVVRVPRIGVVVSDATLARQVITDTETFSKAAKGSPADLWTPVLGPAVLLNMTGDDHARMRKQLSGMFTPGYVRRVCERTLSGVLERMRADLVAGREVDVVLQARLCAGAVISEMVGMPYDPEAFEDLYERTTSITGLVRLHRAGFTRKQVVYARSVLDELTAPAEIAYHRTDVETVAGRMRELGLSPEEARSTVAAFVLTGTETLVSFIPRLIAMAYDGGWLDRMAFQPEVVDPVVTEAFRVAVPSPVMLRGVVAEGRVGSVDVHPGDRMVISTLSSARALGGFDPDRPHPPALRQLWFGAGVHFCLGMPLAMAEITRVLDTVLAARREVKGLDVVRREVGRHRMIPGYETLFLQARTT</sequence>